<dbReference type="STRING" id="1141098.A0A1Y2EIY0"/>
<dbReference type="PANTHER" id="PTHR11552:SF134">
    <property type="entry name" value="GLUCOSE-METHANOL-CHOLINE OXIDOREDUCTASE N-TERMINAL DOMAIN-CONTAINING PROTEIN"/>
    <property type="match status" value="1"/>
</dbReference>
<feature type="domain" description="Glucose-methanol-choline oxidoreductase N-terminal" evidence="5">
    <location>
        <begin position="83"/>
        <end position="106"/>
    </location>
</feature>
<dbReference type="GO" id="GO:0050660">
    <property type="term" value="F:flavin adenine dinucleotide binding"/>
    <property type="evidence" value="ECO:0007669"/>
    <property type="project" value="InterPro"/>
</dbReference>
<accession>A0A1Y2EIY0</accession>
<dbReference type="Pfam" id="PF00732">
    <property type="entry name" value="GMC_oxred_N"/>
    <property type="match status" value="1"/>
</dbReference>
<protein>
    <recommendedName>
        <fullName evidence="5 6">Glucose-methanol-choline oxidoreductase N-terminal domain-containing protein</fullName>
    </recommendedName>
</protein>
<feature type="binding site" evidence="3">
    <location>
        <position position="230"/>
    </location>
    <ligand>
        <name>FAD</name>
        <dbReference type="ChEBI" id="CHEBI:57692"/>
    </ligand>
</feature>
<feature type="active site" description="Proton donor" evidence="2">
    <location>
        <position position="497"/>
    </location>
</feature>
<comment type="caution">
    <text evidence="7">The sequence shown here is derived from an EMBL/GenBank/DDBJ whole genome shotgun (WGS) entry which is preliminary data.</text>
</comment>
<dbReference type="EMBL" id="MCFJ01000001">
    <property type="protein sequence ID" value="ORY71500.1"/>
    <property type="molecule type" value="Genomic_DNA"/>
</dbReference>
<dbReference type="Gene3D" id="3.50.50.60">
    <property type="entry name" value="FAD/NAD(P)-binding domain"/>
    <property type="match status" value="1"/>
</dbReference>
<dbReference type="Gene3D" id="3.30.560.10">
    <property type="entry name" value="Glucose Oxidase, domain 3"/>
    <property type="match status" value="1"/>
</dbReference>
<dbReference type="GeneID" id="63769610"/>
<dbReference type="InterPro" id="IPR012132">
    <property type="entry name" value="GMC_OxRdtase"/>
</dbReference>
<dbReference type="InterPro" id="IPR007867">
    <property type="entry name" value="GMC_OxRtase_C"/>
</dbReference>
<keyword evidence="8" id="KW-1185">Reference proteome</keyword>
<comment type="cofactor">
    <cofactor evidence="3">
        <name>FAD</name>
        <dbReference type="ChEBI" id="CHEBI:57692"/>
    </cofactor>
</comment>
<keyword evidence="3 4" id="KW-0274">FAD</keyword>
<keyword evidence="4" id="KW-0285">Flavoprotein</keyword>
<dbReference type="AlphaFoldDB" id="A0A1Y2EIY0"/>
<dbReference type="InterPro" id="IPR036188">
    <property type="entry name" value="FAD/NAD-bd_sf"/>
</dbReference>
<organism evidence="7 8">
    <name type="scientific">Pseudomassariella vexata</name>
    <dbReference type="NCBI Taxonomy" id="1141098"/>
    <lineage>
        <taxon>Eukaryota</taxon>
        <taxon>Fungi</taxon>
        <taxon>Dikarya</taxon>
        <taxon>Ascomycota</taxon>
        <taxon>Pezizomycotina</taxon>
        <taxon>Sordariomycetes</taxon>
        <taxon>Xylariomycetidae</taxon>
        <taxon>Amphisphaeriales</taxon>
        <taxon>Pseudomassariaceae</taxon>
        <taxon>Pseudomassariella</taxon>
    </lineage>
</organism>
<feature type="domain" description="Glucose-methanol-choline oxidoreductase N-terminal" evidence="6">
    <location>
        <begin position="261"/>
        <end position="275"/>
    </location>
</feature>
<dbReference type="Pfam" id="PF05199">
    <property type="entry name" value="GMC_oxred_C"/>
    <property type="match status" value="1"/>
</dbReference>
<dbReference type="Proteomes" id="UP000193689">
    <property type="component" value="Unassembled WGS sequence"/>
</dbReference>
<dbReference type="SUPFAM" id="SSF51905">
    <property type="entry name" value="FAD/NAD(P)-binding domain"/>
    <property type="match status" value="1"/>
</dbReference>
<evidence type="ECO:0000259" key="5">
    <source>
        <dbReference type="PROSITE" id="PS00623"/>
    </source>
</evidence>
<dbReference type="GO" id="GO:0016614">
    <property type="term" value="F:oxidoreductase activity, acting on CH-OH group of donors"/>
    <property type="evidence" value="ECO:0007669"/>
    <property type="project" value="InterPro"/>
</dbReference>
<reference evidence="7 8" key="1">
    <citation type="submission" date="2016-07" db="EMBL/GenBank/DDBJ databases">
        <title>Pervasive Adenine N6-methylation of Active Genes in Fungi.</title>
        <authorList>
            <consortium name="DOE Joint Genome Institute"/>
            <person name="Mondo S.J."/>
            <person name="Dannebaum R.O."/>
            <person name="Kuo R.C."/>
            <person name="Labutti K."/>
            <person name="Haridas S."/>
            <person name="Kuo A."/>
            <person name="Salamov A."/>
            <person name="Ahrendt S.R."/>
            <person name="Lipzen A."/>
            <person name="Sullivan W."/>
            <person name="Andreopoulos W.B."/>
            <person name="Clum A."/>
            <person name="Lindquist E."/>
            <person name="Daum C."/>
            <person name="Ramamoorthy G.K."/>
            <person name="Gryganskyi A."/>
            <person name="Culley D."/>
            <person name="Magnuson J.K."/>
            <person name="James T.Y."/>
            <person name="O'Malley M.A."/>
            <person name="Stajich J.E."/>
            <person name="Spatafora J.W."/>
            <person name="Visel A."/>
            <person name="Grigoriev I.V."/>
        </authorList>
    </citation>
    <scope>NUCLEOTIDE SEQUENCE [LARGE SCALE GENOMIC DNA]</scope>
    <source>
        <strain evidence="7 8">CBS 129021</strain>
    </source>
</reference>
<comment type="similarity">
    <text evidence="1 4">Belongs to the GMC oxidoreductase family.</text>
</comment>
<dbReference type="OrthoDB" id="269227at2759"/>
<dbReference type="PANTHER" id="PTHR11552">
    <property type="entry name" value="GLUCOSE-METHANOL-CHOLINE GMC OXIDOREDUCTASE"/>
    <property type="match status" value="1"/>
</dbReference>
<dbReference type="PROSITE" id="PS00623">
    <property type="entry name" value="GMC_OXRED_1"/>
    <property type="match status" value="1"/>
</dbReference>
<evidence type="ECO:0000313" key="8">
    <source>
        <dbReference type="Proteomes" id="UP000193689"/>
    </source>
</evidence>
<name>A0A1Y2EIY0_9PEZI</name>
<evidence type="ECO:0000313" key="7">
    <source>
        <dbReference type="EMBL" id="ORY71500.1"/>
    </source>
</evidence>
<dbReference type="PROSITE" id="PS00624">
    <property type="entry name" value="GMC_OXRED_2"/>
    <property type="match status" value="1"/>
</dbReference>
<dbReference type="InParanoid" id="A0A1Y2EIY0"/>
<dbReference type="PIRSF" id="PIRSF000137">
    <property type="entry name" value="Alcohol_oxidase"/>
    <property type="match status" value="1"/>
</dbReference>
<dbReference type="SUPFAM" id="SSF54373">
    <property type="entry name" value="FAD-linked reductases, C-terminal domain"/>
    <property type="match status" value="1"/>
</dbReference>
<dbReference type="InterPro" id="IPR000172">
    <property type="entry name" value="GMC_OxRdtase_N"/>
</dbReference>
<evidence type="ECO:0000256" key="3">
    <source>
        <dbReference type="PIRSR" id="PIRSR000137-2"/>
    </source>
</evidence>
<gene>
    <name evidence="7" type="ORF">BCR38DRAFT_11301</name>
</gene>
<sequence>MPVTYDFLIVGSGPAGSAVAAGLANSAKKPKVLLLEAGGDNEDRNCRVDSQRWFTLRNQDMNWRYKTVPQEHCLNREIDYPRGRGVGGSSAINFSIYNIGAHDDYEEWARFVGDDTFQWKKMHQRFKDLETFHGGLPEGVDKKYAAPKLSDHGTSGPIHVGYAAEWEDDVLPLLDLFQEAGFPLNPDHNSGDPLGMSVLINSAHRGIRSTAKDLLVPLPENMTIVTNFPVQRIIFKGKMAIGVESNGKQYLASKEVILSAGALDTPRVLMHSGIGPAKCLEEFNIPVVLDMPAVGQGLRDHVACPLMYTRTENSTSRKAFYGDKNTMDDALEQLKVECTGPFSKFACQMGIGWFKSDKLISSAEFQELPVDEKAFLLRETVPHYEIMTHFPMHWLIPGFRNEDLNYSCILVWYYNAQSRGEVTLQSSDPNVPLKFDPKFLAHPFDRRAAIEALREALRFTQYEDYAKDNVVELSAPKSHTDEGLLEHWRQTLVSTGHMAGTVKMGQLGGVDTVVDSDFRLVGIEGLRVADMSVVPILPSCHTQSVAYVTGMTCAEKLVAQYNLA</sequence>
<evidence type="ECO:0000256" key="4">
    <source>
        <dbReference type="RuleBase" id="RU003968"/>
    </source>
</evidence>
<feature type="active site" description="Proton acceptor" evidence="2">
    <location>
        <position position="541"/>
    </location>
</feature>
<evidence type="ECO:0000256" key="1">
    <source>
        <dbReference type="ARBA" id="ARBA00010790"/>
    </source>
</evidence>
<proteinExistence type="inferred from homology"/>
<evidence type="ECO:0000259" key="6">
    <source>
        <dbReference type="PROSITE" id="PS00624"/>
    </source>
</evidence>
<evidence type="ECO:0000256" key="2">
    <source>
        <dbReference type="PIRSR" id="PIRSR000137-1"/>
    </source>
</evidence>
<dbReference type="RefSeq" id="XP_040721092.1">
    <property type="nucleotide sequence ID" value="XM_040853398.1"/>
</dbReference>